<reference evidence="6" key="1">
    <citation type="submission" date="2017-02" db="UniProtKB">
        <authorList>
            <consortium name="WormBaseParasite"/>
        </authorList>
    </citation>
    <scope>IDENTIFICATION</scope>
</reference>
<feature type="region of interest" description="Disordered" evidence="2">
    <location>
        <begin position="105"/>
        <end position="254"/>
    </location>
</feature>
<evidence type="ECO:0000256" key="1">
    <source>
        <dbReference type="ARBA" id="ARBA00022737"/>
    </source>
</evidence>
<evidence type="ECO:0000256" key="3">
    <source>
        <dbReference type="SAM" id="Phobius"/>
    </source>
</evidence>
<protein>
    <submittedName>
        <fullName evidence="6">Col_cuticle_N domain-containing protein</fullName>
    </submittedName>
</protein>
<feature type="compositionally biased region" description="Basic residues" evidence="2">
    <location>
        <begin position="166"/>
        <end position="182"/>
    </location>
</feature>
<dbReference type="Pfam" id="PF01484">
    <property type="entry name" value="Col_cuticle_N"/>
    <property type="match status" value="1"/>
</dbReference>
<evidence type="ECO:0000313" key="5">
    <source>
        <dbReference type="Proteomes" id="UP000046392"/>
    </source>
</evidence>
<dbReference type="WBParaSite" id="SPAL_0000401400.1">
    <property type="protein sequence ID" value="SPAL_0000401400.1"/>
    <property type="gene ID" value="SPAL_0000401400"/>
</dbReference>
<evidence type="ECO:0000256" key="2">
    <source>
        <dbReference type="SAM" id="MobiDB-lite"/>
    </source>
</evidence>
<evidence type="ECO:0000259" key="4">
    <source>
        <dbReference type="SMART" id="SM01088"/>
    </source>
</evidence>
<dbReference type="Proteomes" id="UP000046392">
    <property type="component" value="Unplaced"/>
</dbReference>
<keyword evidence="3" id="KW-0812">Transmembrane</keyword>
<dbReference type="AlphaFoldDB" id="A0A0N5BDC8"/>
<keyword evidence="5" id="KW-1185">Reference proteome</keyword>
<keyword evidence="1" id="KW-0677">Repeat</keyword>
<feature type="compositionally biased region" description="Low complexity" evidence="2">
    <location>
        <begin position="122"/>
        <end position="135"/>
    </location>
</feature>
<keyword evidence="3" id="KW-1133">Transmembrane helix</keyword>
<name>A0A0N5BDC8_STREA</name>
<feature type="compositionally biased region" description="Polar residues" evidence="2">
    <location>
        <begin position="241"/>
        <end position="254"/>
    </location>
</feature>
<dbReference type="InterPro" id="IPR002486">
    <property type="entry name" value="Col_cuticle_N"/>
</dbReference>
<feature type="domain" description="Nematode cuticle collagen N-terminal" evidence="4">
    <location>
        <begin position="6"/>
        <end position="58"/>
    </location>
</feature>
<keyword evidence="3" id="KW-0472">Membrane</keyword>
<evidence type="ECO:0000313" key="6">
    <source>
        <dbReference type="WBParaSite" id="SPAL_0000401400.1"/>
    </source>
</evidence>
<organism evidence="5 6">
    <name type="scientific">Strongyloides papillosus</name>
    <name type="common">Intestinal threadworm</name>
    <dbReference type="NCBI Taxonomy" id="174720"/>
    <lineage>
        <taxon>Eukaryota</taxon>
        <taxon>Metazoa</taxon>
        <taxon>Ecdysozoa</taxon>
        <taxon>Nematoda</taxon>
        <taxon>Chromadorea</taxon>
        <taxon>Rhabditida</taxon>
        <taxon>Tylenchina</taxon>
        <taxon>Panagrolaimomorpha</taxon>
        <taxon>Strongyloidoidea</taxon>
        <taxon>Strongyloididae</taxon>
        <taxon>Strongyloides</taxon>
    </lineage>
</organism>
<dbReference type="GO" id="GO:0042302">
    <property type="term" value="F:structural constituent of cuticle"/>
    <property type="evidence" value="ECO:0007669"/>
    <property type="project" value="InterPro"/>
</dbReference>
<proteinExistence type="predicted"/>
<dbReference type="STRING" id="174720.A0A0N5BDC8"/>
<dbReference type="PANTHER" id="PTHR24637">
    <property type="entry name" value="COLLAGEN"/>
    <property type="match status" value="1"/>
</dbReference>
<sequence>MSYLKYTLQFLTSLSFFSIIISLITIPKLYYEINSLKNFVSINVHEFTNNTDEVWRQLIDYQVSITPPSKPKTNPFNNIFRKKRNDKFDSYSPIICPQISRSCIKCPRGPRGEKGPPGPPGIKGVAGRQGIAGRRGINGKPGPRGPKGDIGKAGKPGKDGPPGRPGHNKRKYIGKPGPKGRKGVPGSHGRVGSRGEKGIQGKIGAPGINGRVGRPGINGRNGSQGKPGIRGAPGPDASYCQCPNRTSILSQYKR</sequence>
<feature type="compositionally biased region" description="Basic and acidic residues" evidence="2">
    <location>
        <begin position="146"/>
        <end position="158"/>
    </location>
</feature>
<dbReference type="SMART" id="SM01088">
    <property type="entry name" value="Col_cuticle_N"/>
    <property type="match status" value="1"/>
</dbReference>
<accession>A0A0N5BDC8</accession>
<feature type="transmembrane region" description="Helical" evidence="3">
    <location>
        <begin position="6"/>
        <end position="26"/>
    </location>
</feature>
<dbReference type="PANTHER" id="PTHR24637:SF421">
    <property type="entry name" value="CUTICLE COLLAGEN DPY-2"/>
    <property type="match status" value="1"/>
</dbReference>